<evidence type="ECO:0000313" key="2">
    <source>
        <dbReference type="EMBL" id="SFG84906.1"/>
    </source>
</evidence>
<name>A0A1I2VBY1_9ACTN</name>
<reference evidence="2 3" key="1">
    <citation type="submission" date="2016-10" db="EMBL/GenBank/DDBJ databases">
        <authorList>
            <person name="de Groot N.N."/>
        </authorList>
    </citation>
    <scope>NUCLEOTIDE SEQUENCE [LARGE SCALE GENOMIC DNA]</scope>
    <source>
        <strain evidence="2 3">OK461</strain>
    </source>
</reference>
<evidence type="ECO:0000313" key="3">
    <source>
        <dbReference type="Proteomes" id="UP000181942"/>
    </source>
</evidence>
<dbReference type="Pfam" id="PF12697">
    <property type="entry name" value="Abhydrolase_6"/>
    <property type="match status" value="2"/>
</dbReference>
<dbReference type="PANTHER" id="PTHR37017:SF11">
    <property type="entry name" value="ESTERASE_LIPASE_THIOESTERASE DOMAIN-CONTAINING PROTEIN"/>
    <property type="match status" value="1"/>
</dbReference>
<dbReference type="InterPro" id="IPR052897">
    <property type="entry name" value="Sec-Metab_Biosynth_Hydrolase"/>
</dbReference>
<evidence type="ECO:0000259" key="1">
    <source>
        <dbReference type="Pfam" id="PF12697"/>
    </source>
</evidence>
<feature type="domain" description="AB hydrolase-1" evidence="1">
    <location>
        <begin position="228"/>
        <end position="325"/>
    </location>
</feature>
<dbReference type="GO" id="GO:0016787">
    <property type="term" value="F:hydrolase activity"/>
    <property type="evidence" value="ECO:0007669"/>
    <property type="project" value="UniProtKB-KW"/>
</dbReference>
<dbReference type="AlphaFoldDB" id="A0A1I2VBY1"/>
<dbReference type="EMBL" id="FONR01000030">
    <property type="protein sequence ID" value="SFG84906.1"/>
    <property type="molecule type" value="Genomic_DNA"/>
</dbReference>
<gene>
    <name evidence="2" type="ORF">SAMN02787118_13091</name>
</gene>
<proteinExistence type="predicted"/>
<sequence length="335" mass="35052">MNESRAVTHQVLDGLDGPAVLVGHSYAGVVITEAGNHPGVAALTCIAAFAPDEGESVSSLIADPPPGAPVPPILPPQDGFLFLDRETFAASFAADVPAAQAAFMADSQVPWGVEALGGAVSEPAWQSKPSWYLVSTDDRMIPPAAQWAMSERAGATVSETPGSHAVYVSRPAVVAAVIAQAAESLGGRFVPDVGETQGELIDKFPGSEVLPVSVPVPYTKPDGTTGTDLYLSKGGQAAFAADVSTATFRLRQATQRPFDADSFIYPTQAAAWRTIPSWGLVAGRDKAIPPAAERWMYGRANFRKVVEVPTSSHVARISHPKATAKLIEGAARATR</sequence>
<dbReference type="RefSeq" id="WP_369679693.1">
    <property type="nucleotide sequence ID" value="NZ_FONR01000030.1"/>
</dbReference>
<keyword evidence="2" id="KW-0378">Hydrolase</keyword>
<dbReference type="PANTHER" id="PTHR37017">
    <property type="entry name" value="AB HYDROLASE-1 DOMAIN-CONTAINING PROTEIN-RELATED"/>
    <property type="match status" value="1"/>
</dbReference>
<dbReference type="Proteomes" id="UP000181942">
    <property type="component" value="Unassembled WGS sequence"/>
</dbReference>
<organism evidence="2 3">
    <name type="scientific">Streptomyces mirabilis</name>
    <dbReference type="NCBI Taxonomy" id="68239"/>
    <lineage>
        <taxon>Bacteria</taxon>
        <taxon>Bacillati</taxon>
        <taxon>Actinomycetota</taxon>
        <taxon>Actinomycetes</taxon>
        <taxon>Kitasatosporales</taxon>
        <taxon>Streptomycetaceae</taxon>
        <taxon>Streptomyces</taxon>
    </lineage>
</organism>
<dbReference type="Gene3D" id="3.40.50.1820">
    <property type="entry name" value="alpha/beta hydrolase"/>
    <property type="match status" value="2"/>
</dbReference>
<accession>A0A1I2VBY1</accession>
<dbReference type="SUPFAM" id="SSF53474">
    <property type="entry name" value="alpha/beta-Hydrolases"/>
    <property type="match status" value="2"/>
</dbReference>
<feature type="domain" description="AB hydrolase-1" evidence="1">
    <location>
        <begin position="6"/>
        <end position="177"/>
    </location>
</feature>
<dbReference type="InterPro" id="IPR000073">
    <property type="entry name" value="AB_hydrolase_1"/>
</dbReference>
<protein>
    <submittedName>
        <fullName evidence="2">Alpha/beta hydrolase family protein</fullName>
    </submittedName>
</protein>
<dbReference type="InterPro" id="IPR029058">
    <property type="entry name" value="AB_hydrolase_fold"/>
</dbReference>